<dbReference type="STRING" id="13333.U5D1D7"/>
<keyword evidence="7" id="KW-1185">Reference proteome</keyword>
<name>U5D1D7_AMBTC</name>
<dbReference type="Pfam" id="PF00046">
    <property type="entry name" value="Homeodomain"/>
    <property type="match status" value="1"/>
</dbReference>
<keyword evidence="2 3" id="KW-0539">Nucleus</keyword>
<evidence type="ECO:0000256" key="1">
    <source>
        <dbReference type="ARBA" id="ARBA00004123"/>
    </source>
</evidence>
<dbReference type="PROSITE" id="PS50071">
    <property type="entry name" value="HOMEOBOX_2"/>
    <property type="match status" value="1"/>
</dbReference>
<dbReference type="PANTHER" id="PTHR47713:SF2">
    <property type="entry name" value="HOMEODOMAIN-LIKE SUPERFAMILY PROTEIN"/>
    <property type="match status" value="1"/>
</dbReference>
<feature type="region of interest" description="Disordered" evidence="4">
    <location>
        <begin position="94"/>
        <end position="127"/>
    </location>
</feature>
<keyword evidence="2 3" id="KW-0371">Homeobox</keyword>
<evidence type="ECO:0000256" key="3">
    <source>
        <dbReference type="RuleBase" id="RU000682"/>
    </source>
</evidence>
<proteinExistence type="predicted"/>
<feature type="domain" description="Homeobox" evidence="5">
    <location>
        <begin position="18"/>
        <end position="78"/>
    </location>
</feature>
<dbReference type="SUPFAM" id="SSF46689">
    <property type="entry name" value="Homeodomain-like"/>
    <property type="match status" value="1"/>
</dbReference>
<evidence type="ECO:0000256" key="2">
    <source>
        <dbReference type="PROSITE-ProRule" id="PRU00108"/>
    </source>
</evidence>
<dbReference type="InterPro" id="IPR009057">
    <property type="entry name" value="Homeodomain-like_sf"/>
</dbReference>
<dbReference type="Gramene" id="ERN16249">
    <property type="protein sequence ID" value="ERN16249"/>
    <property type="gene ID" value="AMTR_s00063p00135060"/>
</dbReference>
<dbReference type="EMBL" id="KI392467">
    <property type="protein sequence ID" value="ERN16249.1"/>
    <property type="molecule type" value="Genomic_DNA"/>
</dbReference>
<dbReference type="AlphaFoldDB" id="U5D1D7"/>
<evidence type="ECO:0000256" key="4">
    <source>
        <dbReference type="SAM" id="MobiDB-lite"/>
    </source>
</evidence>
<dbReference type="Gene3D" id="1.10.10.60">
    <property type="entry name" value="Homeodomain-like"/>
    <property type="match status" value="1"/>
</dbReference>
<dbReference type="CDD" id="cd00086">
    <property type="entry name" value="homeodomain"/>
    <property type="match status" value="1"/>
</dbReference>
<gene>
    <name evidence="6" type="ORF">AMTR_s00063p00135060</name>
</gene>
<dbReference type="GO" id="GO:0003677">
    <property type="term" value="F:DNA binding"/>
    <property type="evidence" value="ECO:0007669"/>
    <property type="project" value="UniProtKB-UniRule"/>
</dbReference>
<dbReference type="OMA" id="ESCNIAS"/>
<sequence>MNVLESCNIASDDDMIFHEKNKKRKLKTPSQLEALEKFYNEHKYPPESLKVQFAWKWGLSMKQIQVWFWHRRLKDKKVFKEDALANGEQDTQRIRQDLVSSSKQGESKNFNLSKVESQRFNDPSLTSEPRHRYVLTRTCSAMHNNASSESDSASEDRSSLQTEDHYDMKPLIYSSLHNNYNEYVNMDGKVRRGYAVLDEDIYFQENGEDPTISSVKRKLGRHYHEDGPMLGIVFQPLPPGAFDASFEDSRSGLVAKIEEEG</sequence>
<reference evidence="7" key="1">
    <citation type="journal article" date="2013" name="Science">
        <title>The Amborella genome and the evolution of flowering plants.</title>
        <authorList>
            <consortium name="Amborella Genome Project"/>
        </authorList>
    </citation>
    <scope>NUCLEOTIDE SEQUENCE [LARGE SCALE GENOMIC DNA]</scope>
</reference>
<dbReference type="GO" id="GO:0005634">
    <property type="term" value="C:nucleus"/>
    <property type="evidence" value="ECO:0007669"/>
    <property type="project" value="UniProtKB-SubCell"/>
</dbReference>
<dbReference type="Proteomes" id="UP000017836">
    <property type="component" value="Unassembled WGS sequence"/>
</dbReference>
<dbReference type="PANTHER" id="PTHR47713">
    <property type="entry name" value="HOMEODOMAIN-LIKE SUPERFAMILY PROTEIN"/>
    <property type="match status" value="1"/>
</dbReference>
<keyword evidence="2 3" id="KW-0238">DNA-binding</keyword>
<feature type="compositionally biased region" description="Basic and acidic residues" evidence="4">
    <location>
        <begin position="154"/>
        <end position="164"/>
    </location>
</feature>
<organism evidence="6 7">
    <name type="scientific">Amborella trichopoda</name>
    <dbReference type="NCBI Taxonomy" id="13333"/>
    <lineage>
        <taxon>Eukaryota</taxon>
        <taxon>Viridiplantae</taxon>
        <taxon>Streptophyta</taxon>
        <taxon>Embryophyta</taxon>
        <taxon>Tracheophyta</taxon>
        <taxon>Spermatophyta</taxon>
        <taxon>Magnoliopsida</taxon>
        <taxon>Amborellales</taxon>
        <taxon>Amborellaceae</taxon>
        <taxon>Amborella</taxon>
    </lineage>
</organism>
<protein>
    <recommendedName>
        <fullName evidence="5">Homeobox domain-containing protein</fullName>
    </recommendedName>
</protein>
<evidence type="ECO:0000313" key="7">
    <source>
        <dbReference type="Proteomes" id="UP000017836"/>
    </source>
</evidence>
<comment type="subcellular location">
    <subcellularLocation>
        <location evidence="1 2 3">Nucleus</location>
    </subcellularLocation>
</comment>
<dbReference type="SMART" id="SM00389">
    <property type="entry name" value="HOX"/>
    <property type="match status" value="1"/>
</dbReference>
<feature type="region of interest" description="Disordered" evidence="4">
    <location>
        <begin position="144"/>
        <end position="164"/>
    </location>
</feature>
<dbReference type="InterPro" id="IPR001356">
    <property type="entry name" value="HD"/>
</dbReference>
<evidence type="ECO:0000313" key="6">
    <source>
        <dbReference type="EMBL" id="ERN16249.1"/>
    </source>
</evidence>
<evidence type="ECO:0000259" key="5">
    <source>
        <dbReference type="PROSITE" id="PS50071"/>
    </source>
</evidence>
<accession>U5D1D7</accession>
<feature type="compositionally biased region" description="Polar residues" evidence="4">
    <location>
        <begin position="98"/>
        <end position="127"/>
    </location>
</feature>
<dbReference type="eggNOG" id="KOG0488">
    <property type="taxonomic scope" value="Eukaryota"/>
</dbReference>
<feature type="DNA-binding region" description="Homeobox" evidence="2">
    <location>
        <begin position="20"/>
        <end position="79"/>
    </location>
</feature>
<dbReference type="HOGENOM" id="CLU_1066859_0_0_1"/>